<dbReference type="RefSeq" id="WP_123868756.1">
    <property type="nucleotide sequence ID" value="NZ_CP033932.1"/>
</dbReference>
<dbReference type="GeneID" id="99063723"/>
<proteinExistence type="predicted"/>
<dbReference type="Proteomes" id="UP000271193">
    <property type="component" value="Chromosome"/>
</dbReference>
<gene>
    <name evidence="1" type="ORF">EG339_02775</name>
</gene>
<protein>
    <submittedName>
        <fullName evidence="1">Uncharacterized protein</fullName>
    </submittedName>
</protein>
<evidence type="ECO:0000313" key="1">
    <source>
        <dbReference type="EMBL" id="AZB23621.1"/>
    </source>
</evidence>
<reference evidence="2" key="1">
    <citation type="submission" date="2018-11" db="EMBL/GenBank/DDBJ databases">
        <title>Proposal to divide the Flavobacteriaceae and reorganize its genera based on Amino Acid Identity values calculated from whole genome sequences.</title>
        <authorList>
            <person name="Nicholson A.C."/>
            <person name="Gulvik C.A."/>
            <person name="Whitney A.M."/>
            <person name="Humrighouse B.W."/>
            <person name="Bell M."/>
            <person name="Holmes B."/>
            <person name="Steigerwalt A.G."/>
            <person name="Villarma A."/>
            <person name="Sheth M."/>
            <person name="Batra D."/>
            <person name="Pryor J."/>
            <person name="Bernardet J.-F."/>
            <person name="Hugo C."/>
            <person name="Kampfer P."/>
            <person name="Newman J."/>
            <person name="McQuiston J.R."/>
        </authorList>
    </citation>
    <scope>NUCLEOTIDE SEQUENCE [LARGE SCALE GENOMIC DNA]</scope>
    <source>
        <strain evidence="2">G0229</strain>
    </source>
</reference>
<accession>A0A3G6T2B9</accession>
<dbReference type="AlphaFoldDB" id="A0A3G6T2B9"/>
<keyword evidence="2" id="KW-1185">Reference proteome</keyword>
<organism evidence="1 2">
    <name type="scientific">Chryseobacterium bernardetii</name>
    <dbReference type="NCBI Taxonomy" id="1241978"/>
    <lineage>
        <taxon>Bacteria</taxon>
        <taxon>Pseudomonadati</taxon>
        <taxon>Bacteroidota</taxon>
        <taxon>Flavobacteriia</taxon>
        <taxon>Flavobacteriales</taxon>
        <taxon>Weeksellaceae</taxon>
        <taxon>Chryseobacterium group</taxon>
        <taxon>Chryseobacterium</taxon>
    </lineage>
</organism>
<name>A0A3G6T2B9_9FLAO</name>
<dbReference type="EMBL" id="CP033932">
    <property type="protein sequence ID" value="AZB23621.1"/>
    <property type="molecule type" value="Genomic_DNA"/>
</dbReference>
<dbReference type="KEGG" id="cben:EG339_02775"/>
<evidence type="ECO:0000313" key="2">
    <source>
        <dbReference type="Proteomes" id="UP000271193"/>
    </source>
</evidence>
<sequence>MKTLETILTEIKDLYDLNLNYYKGEYEGKEFKIRFNKDHARNFNRNDDDSISNLSLINIYGSAFDEVNIYRNNDRTVQAQIWGILDWEDAKKEIENFLQELTWLD</sequence>